<dbReference type="EMBL" id="JAWJWF010000003">
    <property type="protein sequence ID" value="KAK6634791.1"/>
    <property type="molecule type" value="Genomic_DNA"/>
</dbReference>
<evidence type="ECO:0000256" key="15">
    <source>
        <dbReference type="ARBA" id="ARBA00034100"/>
    </source>
</evidence>
<evidence type="ECO:0000256" key="2">
    <source>
        <dbReference type="ARBA" id="ARBA00008685"/>
    </source>
</evidence>
<comment type="caution">
    <text evidence="20">The sequence shown here is derived from an EMBL/GenBank/DDBJ whole genome shotgun (WGS) entry which is preliminary data.</text>
</comment>
<comment type="subcellular location">
    <subcellularLocation>
        <location evidence="1">Cell membrane</location>
        <topology evidence="1">Multi-pass membrane protein</topology>
    </subcellularLocation>
    <subcellularLocation>
        <location evidence="15">Postsynaptic cell membrane</location>
    </subcellularLocation>
</comment>
<keyword evidence="10" id="KW-0675">Receptor</keyword>
<keyword evidence="3" id="KW-0813">Transport</keyword>
<keyword evidence="21" id="KW-1185">Reference proteome</keyword>
<gene>
    <name evidence="20" type="ORF">RUM44_000038</name>
</gene>
<feature type="region of interest" description="Disordered" evidence="16">
    <location>
        <begin position="1615"/>
        <end position="1651"/>
    </location>
</feature>
<protein>
    <recommendedName>
        <fullName evidence="22">Glutamate [NMDA] receptor subunit 3A</fullName>
    </recommendedName>
</protein>
<feature type="compositionally biased region" description="Basic and acidic residues" evidence="16">
    <location>
        <begin position="1617"/>
        <end position="1632"/>
    </location>
</feature>
<dbReference type="SMART" id="SM00079">
    <property type="entry name" value="PBPe"/>
    <property type="match status" value="1"/>
</dbReference>
<dbReference type="InterPro" id="IPR001320">
    <property type="entry name" value="Iontro_rcpt_C"/>
</dbReference>
<evidence type="ECO:0000256" key="13">
    <source>
        <dbReference type="ARBA" id="ARBA00023286"/>
    </source>
</evidence>
<feature type="compositionally biased region" description="Basic and acidic residues" evidence="16">
    <location>
        <begin position="1358"/>
        <end position="1381"/>
    </location>
</feature>
<feature type="domain" description="Ionotropic glutamate receptor L-glutamate and glycine-binding" evidence="19">
    <location>
        <begin position="752"/>
        <end position="819"/>
    </location>
</feature>
<evidence type="ECO:0000256" key="1">
    <source>
        <dbReference type="ARBA" id="ARBA00004651"/>
    </source>
</evidence>
<evidence type="ECO:0000313" key="20">
    <source>
        <dbReference type="EMBL" id="KAK6634791.1"/>
    </source>
</evidence>
<keyword evidence="9 17" id="KW-0472">Membrane</keyword>
<feature type="region of interest" description="Disordered" evidence="16">
    <location>
        <begin position="1681"/>
        <end position="1710"/>
    </location>
</feature>
<evidence type="ECO:0000259" key="19">
    <source>
        <dbReference type="SMART" id="SM00918"/>
    </source>
</evidence>
<evidence type="ECO:0000256" key="16">
    <source>
        <dbReference type="SAM" id="MobiDB-lite"/>
    </source>
</evidence>
<dbReference type="Pfam" id="PF10613">
    <property type="entry name" value="Lig_chan-Glu_bd"/>
    <property type="match status" value="1"/>
</dbReference>
<feature type="region of interest" description="Disordered" evidence="16">
    <location>
        <begin position="1760"/>
        <end position="1913"/>
    </location>
</feature>
<evidence type="ECO:0000256" key="12">
    <source>
        <dbReference type="ARBA" id="ARBA00023257"/>
    </source>
</evidence>
<evidence type="ECO:0000256" key="6">
    <source>
        <dbReference type="ARBA" id="ARBA00022989"/>
    </source>
</evidence>
<keyword evidence="4" id="KW-1003">Cell membrane</keyword>
<evidence type="ECO:0000256" key="7">
    <source>
        <dbReference type="ARBA" id="ARBA00023018"/>
    </source>
</evidence>
<evidence type="ECO:0000256" key="4">
    <source>
        <dbReference type="ARBA" id="ARBA00022475"/>
    </source>
</evidence>
<evidence type="ECO:0000256" key="3">
    <source>
        <dbReference type="ARBA" id="ARBA00022448"/>
    </source>
</evidence>
<dbReference type="Gene3D" id="1.10.287.70">
    <property type="match status" value="1"/>
</dbReference>
<keyword evidence="8" id="KW-0406">Ion transport</keyword>
<evidence type="ECO:0000256" key="5">
    <source>
        <dbReference type="ARBA" id="ARBA00022692"/>
    </source>
</evidence>
<keyword evidence="13" id="KW-1071">Ligand-gated ion channel</keyword>
<sequence>MSKLVDYSIKALEKPVKGKIDMKMLMPKIPKYIQVYVAVAFSEREFPSYSKVFNKTLSSIPNSFLIPDSLNRHYNISVSPLFFVLPNSGRFSSSIYEVMCNSFDRKRVVAILVIGESPAAFTVSLAAVTSNIPVLWARGGIPSPPGNLQQQDPLEIRLEPSEIQLLEAVRGVFLATHWHSFTVMAAPSLAARCASILDQPPLNPKVVPITQNPHNIFRKLADVSRSTRGVVLLLCDLSDAILVMNVAKRLSMIDGHFVWIWLDTTTKPASFLTLPSMSSQNYTQKFTRYLKKTTDSASKNEGFLYQNDDVNKATENVKKESTERKISRVDANKVDKKPNPGSLLKTRRRRQVTSQQRAATKTETGNGKNVKVKEDDKDNKESKESGAEEVKTAKSRGGPPRHPKEENPRGGPSGLFRGSSPDKVELINSRVKVTRRKYDNDKANSDDKTWTKFASMDYLNDFAVQLDYPSDKEEIDDVQVPTSKAWGKITEHFPIRTSGEKENEENLRGTNLPIGLLSVKPEPMKLDRHLLKGSVRLLVSSLHTVLKKSADWLSILDTDSSCWIRPTSMNKNFSEMYAKEIRQAVKESLSGQPQFQEGDRADRSLLANFQILNLVPEKFHINFNNDDNVIEDAVLYWRQVGKVLGKSAHLNTIVWPGGDLVASALSARTRSVFRIVTALAPPFVMEGALDEDGQCLRGVICHRVLNSDKDNLTLVFNEMETQERMEDEVEELGGGDDRTEKPFKFIDNSYFEYHATKYKYKSSCCYGLAMDLLENVAQELEFEFHLYIIPDGAYGARSHVWEQGSPRSKWNGIVGDLVSGAAHMSFAALSVSKQRSQVIDFSTPYFFSGVSFLAAPTHKSEVPLLAFLLPFSTELWIAIFTSLNITAMAVACYEWLSPFGLNPWGRQRSRNFSIASALWVMWGLLCGHLVAFKAPKSWPNKFLINVWGGFSVIFVASYTANIAALIAGLFFHNSVSDYHDRSLLTQRVGAPKSSSADYYIHRANQHLWEHMQKYSFDDLETGISLLRNGSLDILVADTPILDYYRATDHGCKLQKIVEAINEDTYAIGMNKGFPLKESISAVISKYSNNGYMDILTEKWYGGLPCFKMTPSVELTDVGQPRPLGVAAVAGVFLLLGLGMVVGVLILIMEHLFYRYTLPVLRHQPKGTIWRSRNIMFFSQKLYRFINCVELVSPHHAARELVHTLRQGQITSLFQKSVKRKEHEQRRRRKSKAQFFEMIQEIRSFSKVNDKFCRVQQEEKEEPKQGQNILAGVECSPKGQLRGFLTSPRSLKHFCSSKSTVSPQISLDMADPLNPSEVLQHRRSSKSPSRLDIRRFSKELFSLPRSPKSPRVQSSTSLDTRRLSSDLDDGRGKGELKTPKGSEIRLSAKDIRIQTSKAIGRRLSKDASSWLTSSPPDLNSRRKSHLDVMHAKSLSVSENVLDETPHCALDFKGSSECDKEKVSSSILLTPVMSKSATLRLASGGGLDTSKLARIRPRLPSPPTSPVEEFRNNRTPKINVSDAENFNLYETINLKEESKAKKTVKGSHCRSRSLDNKHLSFETTIVNIATSGDDSVGASNSHTISYATLQHKRLTRDDDRAKPNTLNGKCFSVKSVNTSKERSSGVAERVHEVRSPLTKKGSTQSAENKNSGLQGVSMEKKIWETKCEPVKDIYSIYAEPQKLKKDKREDSSGTPVKPTDNTGKPKVPPKSAALKLKQVRACSAPETSYQTNPPSIFYVTEEPANKPHGIEYNYYSEHRGFRKSDSFPERHQEKECSERCSGTHSMSRTCRGTVQGQHQQSKQQRQESGSRNNFMSRRSRSVPEQRFTLSYCESGKGGTTRGKSETPILVLEQWSRSLDVPPTKSPGILKNKRKGNGRSKEEPPSPPERRKSHQDSSKTELIQMKKQRQGHLEPP</sequence>
<dbReference type="Gene3D" id="3.40.190.10">
    <property type="entry name" value="Periplasmic binding protein-like II"/>
    <property type="match status" value="2"/>
</dbReference>
<dbReference type="PRINTS" id="PR00177">
    <property type="entry name" value="NMDARECEPTOR"/>
</dbReference>
<feature type="region of interest" description="Disordered" evidence="16">
    <location>
        <begin position="1341"/>
        <end position="1381"/>
    </location>
</feature>
<feature type="domain" description="Ionotropic glutamate receptor C-terminal" evidence="18">
    <location>
        <begin position="731"/>
        <end position="1102"/>
    </location>
</feature>
<feature type="compositionally biased region" description="Basic and acidic residues" evidence="16">
    <location>
        <begin position="1876"/>
        <end position="1896"/>
    </location>
</feature>
<evidence type="ECO:0000256" key="8">
    <source>
        <dbReference type="ARBA" id="ARBA00023065"/>
    </source>
</evidence>
<dbReference type="InterPro" id="IPR019594">
    <property type="entry name" value="Glu/Gly-bd"/>
</dbReference>
<evidence type="ECO:0000256" key="14">
    <source>
        <dbReference type="ARBA" id="ARBA00023303"/>
    </source>
</evidence>
<dbReference type="PANTHER" id="PTHR18966">
    <property type="entry name" value="IONOTROPIC GLUTAMATE RECEPTOR"/>
    <property type="match status" value="1"/>
</dbReference>
<evidence type="ECO:0000256" key="9">
    <source>
        <dbReference type="ARBA" id="ARBA00023136"/>
    </source>
</evidence>
<evidence type="ECO:0000256" key="11">
    <source>
        <dbReference type="ARBA" id="ARBA00023180"/>
    </source>
</evidence>
<dbReference type="InterPro" id="IPR001508">
    <property type="entry name" value="Iono_Glu_rcpt_met"/>
</dbReference>
<dbReference type="SMART" id="SM00918">
    <property type="entry name" value="Lig_chan-Glu_bd"/>
    <property type="match status" value="1"/>
</dbReference>
<feature type="region of interest" description="Disordered" evidence="16">
    <location>
        <begin position="315"/>
        <end position="423"/>
    </location>
</feature>
<dbReference type="InterPro" id="IPR001828">
    <property type="entry name" value="ANF_lig-bd_rcpt"/>
</dbReference>
<evidence type="ECO:0000256" key="10">
    <source>
        <dbReference type="ARBA" id="ARBA00023170"/>
    </source>
</evidence>
<organism evidence="20 21">
    <name type="scientific">Polyplax serrata</name>
    <name type="common">Common mouse louse</name>
    <dbReference type="NCBI Taxonomy" id="468196"/>
    <lineage>
        <taxon>Eukaryota</taxon>
        <taxon>Metazoa</taxon>
        <taxon>Ecdysozoa</taxon>
        <taxon>Arthropoda</taxon>
        <taxon>Hexapoda</taxon>
        <taxon>Insecta</taxon>
        <taxon>Pterygota</taxon>
        <taxon>Neoptera</taxon>
        <taxon>Paraneoptera</taxon>
        <taxon>Psocodea</taxon>
        <taxon>Troctomorpha</taxon>
        <taxon>Phthiraptera</taxon>
        <taxon>Anoplura</taxon>
        <taxon>Polyplacidae</taxon>
        <taxon>Polyplax</taxon>
    </lineage>
</organism>
<keyword evidence="12" id="KW-0628">Postsynaptic cell membrane</keyword>
<keyword evidence="7" id="KW-0770">Synapse</keyword>
<dbReference type="InterPro" id="IPR015683">
    <property type="entry name" value="Ionotropic_Glu_rcpt"/>
</dbReference>
<comment type="similarity">
    <text evidence="2">Belongs to the glutamate-gated ion channel (TC 1.A.10.1) family.</text>
</comment>
<evidence type="ECO:0008006" key="22">
    <source>
        <dbReference type="Google" id="ProtNLM"/>
    </source>
</evidence>
<evidence type="ECO:0000259" key="18">
    <source>
        <dbReference type="SMART" id="SM00079"/>
    </source>
</evidence>
<dbReference type="Pfam" id="PF01094">
    <property type="entry name" value="ANF_receptor"/>
    <property type="match status" value="1"/>
</dbReference>
<dbReference type="SUPFAM" id="SSF53822">
    <property type="entry name" value="Periplasmic binding protein-like I"/>
    <property type="match status" value="1"/>
</dbReference>
<accession>A0ABR1B4A9</accession>
<feature type="transmembrane region" description="Helical" evidence="17">
    <location>
        <begin position="946"/>
        <end position="971"/>
    </location>
</feature>
<dbReference type="InterPro" id="IPR028082">
    <property type="entry name" value="Peripla_BP_I"/>
</dbReference>
<dbReference type="Gene3D" id="3.40.50.2300">
    <property type="match status" value="1"/>
</dbReference>
<evidence type="ECO:0000256" key="17">
    <source>
        <dbReference type="SAM" id="Phobius"/>
    </source>
</evidence>
<feature type="transmembrane region" description="Helical" evidence="17">
    <location>
        <begin position="917"/>
        <end position="934"/>
    </location>
</feature>
<feature type="compositionally biased region" description="Basic and acidic residues" evidence="16">
    <location>
        <begin position="315"/>
        <end position="338"/>
    </location>
</feature>
<feature type="transmembrane region" description="Helical" evidence="17">
    <location>
        <begin position="1123"/>
        <end position="1148"/>
    </location>
</feature>
<reference evidence="20 21" key="1">
    <citation type="submission" date="2023-09" db="EMBL/GenBank/DDBJ databases">
        <title>Genomes of two closely related lineages of the louse Polyplax serrata with different host specificities.</title>
        <authorList>
            <person name="Martinu J."/>
            <person name="Tarabai H."/>
            <person name="Stefka J."/>
            <person name="Hypsa V."/>
        </authorList>
    </citation>
    <scope>NUCLEOTIDE SEQUENCE [LARGE SCALE GENOMIC DNA]</scope>
    <source>
        <strain evidence="20">98ZLc_SE</strain>
    </source>
</reference>
<proteinExistence type="inferred from homology"/>
<feature type="compositionally biased region" description="Polar residues" evidence="16">
    <location>
        <begin position="1638"/>
        <end position="1651"/>
    </location>
</feature>
<dbReference type="Pfam" id="PF00060">
    <property type="entry name" value="Lig_chan"/>
    <property type="match status" value="1"/>
</dbReference>
<keyword evidence="11" id="KW-0325">Glycoprotein</keyword>
<keyword evidence="5 17" id="KW-0812">Transmembrane</keyword>
<name>A0ABR1B4A9_POLSC</name>
<keyword evidence="6 17" id="KW-1133">Transmembrane helix</keyword>
<dbReference type="Proteomes" id="UP001359485">
    <property type="component" value="Unassembled WGS sequence"/>
</dbReference>
<evidence type="ECO:0000313" key="21">
    <source>
        <dbReference type="Proteomes" id="UP001359485"/>
    </source>
</evidence>
<feature type="compositionally biased region" description="Polar residues" evidence="16">
    <location>
        <begin position="1778"/>
        <end position="1792"/>
    </location>
</feature>
<keyword evidence="14" id="KW-0407">Ion channel</keyword>
<feature type="compositionally biased region" description="Basic and acidic residues" evidence="16">
    <location>
        <begin position="1760"/>
        <end position="1776"/>
    </location>
</feature>
<feature type="transmembrane region" description="Helical" evidence="17">
    <location>
        <begin position="875"/>
        <end position="896"/>
    </location>
</feature>
<feature type="compositionally biased region" description="Basic and acidic residues" evidence="16">
    <location>
        <begin position="371"/>
        <end position="392"/>
    </location>
</feature>
<dbReference type="SUPFAM" id="SSF53850">
    <property type="entry name" value="Periplasmic binding protein-like II"/>
    <property type="match status" value="1"/>
</dbReference>